<protein>
    <submittedName>
        <fullName evidence="1">Uncharacterized protein</fullName>
    </submittedName>
</protein>
<dbReference type="EMBL" id="AZMM01015866">
    <property type="protein sequence ID" value="ETJ29607.1"/>
    <property type="molecule type" value="Genomic_DNA"/>
</dbReference>
<feature type="non-terminal residue" evidence="1">
    <location>
        <position position="63"/>
    </location>
</feature>
<name>W1XH39_9ZZZZ</name>
<comment type="caution">
    <text evidence="1">The sequence shown here is derived from an EMBL/GenBank/DDBJ whole genome shotgun (WGS) entry which is preliminary data.</text>
</comment>
<organism evidence="1">
    <name type="scientific">human gut metagenome</name>
    <dbReference type="NCBI Taxonomy" id="408170"/>
    <lineage>
        <taxon>unclassified sequences</taxon>
        <taxon>metagenomes</taxon>
        <taxon>organismal metagenomes</taxon>
    </lineage>
</organism>
<gene>
    <name evidence="1" type="ORF">Q604_UNBC15866G0002</name>
</gene>
<dbReference type="AlphaFoldDB" id="W1XH39"/>
<sequence length="63" mass="6892">MFGANAREDKTLNLEKIQSARYVGYILEIPDPRRIQVGTAANIQEKGDTTSNIAKMNNAVAAI</sequence>
<evidence type="ECO:0000313" key="1">
    <source>
        <dbReference type="EMBL" id="ETJ29607.1"/>
    </source>
</evidence>
<accession>W1XH39</accession>
<reference evidence="1" key="1">
    <citation type="submission" date="2013-12" db="EMBL/GenBank/DDBJ databases">
        <title>A Varibaculum cambriense genome reconstructed from a premature infant gut community with otherwise low bacterial novelty that shifts toward anaerobic metabolism during the third week of life.</title>
        <authorList>
            <person name="Brown C.T."/>
            <person name="Sharon I."/>
            <person name="Thomas B.C."/>
            <person name="Castelle C.J."/>
            <person name="Morowitz M.J."/>
            <person name="Banfield J.F."/>
        </authorList>
    </citation>
    <scope>NUCLEOTIDE SEQUENCE</scope>
</reference>
<proteinExistence type="predicted"/>